<evidence type="ECO:0000313" key="1">
    <source>
        <dbReference type="EMBL" id="KAF3437969.1"/>
    </source>
</evidence>
<evidence type="ECO:0000313" key="2">
    <source>
        <dbReference type="Proteomes" id="UP000796880"/>
    </source>
</evidence>
<organism evidence="1 2">
    <name type="scientific">Rhamnella rubrinervis</name>
    <dbReference type="NCBI Taxonomy" id="2594499"/>
    <lineage>
        <taxon>Eukaryota</taxon>
        <taxon>Viridiplantae</taxon>
        <taxon>Streptophyta</taxon>
        <taxon>Embryophyta</taxon>
        <taxon>Tracheophyta</taxon>
        <taxon>Spermatophyta</taxon>
        <taxon>Magnoliopsida</taxon>
        <taxon>eudicotyledons</taxon>
        <taxon>Gunneridae</taxon>
        <taxon>Pentapetalae</taxon>
        <taxon>rosids</taxon>
        <taxon>fabids</taxon>
        <taxon>Rosales</taxon>
        <taxon>Rhamnaceae</taxon>
        <taxon>rhamnoid group</taxon>
        <taxon>Rhamneae</taxon>
        <taxon>Rhamnella</taxon>
    </lineage>
</organism>
<evidence type="ECO:0008006" key="3">
    <source>
        <dbReference type="Google" id="ProtNLM"/>
    </source>
</evidence>
<dbReference type="OrthoDB" id="1850117at2759"/>
<comment type="caution">
    <text evidence="1">The sequence shown here is derived from an EMBL/GenBank/DDBJ whole genome shotgun (WGS) entry which is preliminary data.</text>
</comment>
<dbReference type="EMBL" id="VOIH02000009">
    <property type="protein sequence ID" value="KAF3437969.1"/>
    <property type="molecule type" value="Genomic_DNA"/>
</dbReference>
<proteinExistence type="predicted"/>
<protein>
    <recommendedName>
        <fullName evidence="3">Zinc ribbon domain-containing protein</fullName>
    </recommendedName>
</protein>
<gene>
    <name evidence="1" type="ORF">FNV43_RR20725</name>
</gene>
<sequence length="72" mass="8280">MFFFFVGGVVQQVPQVLKYDVGRLFFPESYSLPHPQPESLPPSAVSDSLRCRFCDRVFEPEFRFCPFCGLAL</sequence>
<dbReference type="Proteomes" id="UP000796880">
    <property type="component" value="Unassembled WGS sequence"/>
</dbReference>
<name>A0A8K0E199_9ROSA</name>
<dbReference type="PANTHER" id="PTHR36718">
    <property type="entry name" value="OS05G0435400 PROTEIN"/>
    <property type="match status" value="1"/>
</dbReference>
<dbReference type="AlphaFoldDB" id="A0A8K0E199"/>
<dbReference type="InterPro" id="IPR053281">
    <property type="entry name" value="Double_zinc_ribbon"/>
</dbReference>
<reference evidence="1" key="1">
    <citation type="submission" date="2020-03" db="EMBL/GenBank/DDBJ databases">
        <title>A high-quality chromosome-level genome assembly of a woody plant with both climbing and erect habits, Rhamnella rubrinervis.</title>
        <authorList>
            <person name="Lu Z."/>
            <person name="Yang Y."/>
            <person name="Zhu X."/>
            <person name="Sun Y."/>
        </authorList>
    </citation>
    <scope>NUCLEOTIDE SEQUENCE</scope>
    <source>
        <strain evidence="1">BYM</strain>
        <tissue evidence="1">Leaf</tissue>
    </source>
</reference>
<accession>A0A8K0E199</accession>
<dbReference type="PANTHER" id="PTHR36718:SF1">
    <property type="entry name" value="DOUBLE ZINC RIBBON PROTEIN MJ0416"/>
    <property type="match status" value="1"/>
</dbReference>
<keyword evidence="2" id="KW-1185">Reference proteome</keyword>